<evidence type="ECO:0000256" key="1">
    <source>
        <dbReference type="ARBA" id="ARBA00004651"/>
    </source>
</evidence>
<evidence type="ECO:0000256" key="2">
    <source>
        <dbReference type="ARBA" id="ARBA00022475"/>
    </source>
</evidence>
<accession>A0A3B1BWL6</accession>
<feature type="transmembrane region" description="Helical" evidence="7">
    <location>
        <begin position="98"/>
        <end position="118"/>
    </location>
</feature>
<keyword evidence="5 7" id="KW-1133">Transmembrane helix</keyword>
<dbReference type="PANTHER" id="PTHR22926">
    <property type="entry name" value="PHOSPHO-N-ACETYLMURAMOYL-PENTAPEPTIDE-TRANSFERASE"/>
    <property type="match status" value="1"/>
</dbReference>
<reference evidence="8" key="1">
    <citation type="submission" date="2018-06" db="EMBL/GenBank/DDBJ databases">
        <authorList>
            <person name="Zhirakovskaya E."/>
        </authorList>
    </citation>
    <scope>NUCLEOTIDE SEQUENCE</scope>
</reference>
<keyword evidence="2" id="KW-1003">Cell membrane</keyword>
<evidence type="ECO:0000256" key="6">
    <source>
        <dbReference type="ARBA" id="ARBA00023136"/>
    </source>
</evidence>
<feature type="transmembrane region" description="Helical" evidence="7">
    <location>
        <begin position="68"/>
        <end position="86"/>
    </location>
</feature>
<feature type="transmembrane region" description="Helical" evidence="7">
    <location>
        <begin position="311"/>
        <end position="332"/>
    </location>
</feature>
<feature type="transmembrane region" description="Helical" evidence="7">
    <location>
        <begin position="285"/>
        <end position="305"/>
    </location>
</feature>
<feature type="transmembrane region" description="Helical" evidence="7">
    <location>
        <begin position="204"/>
        <end position="225"/>
    </location>
</feature>
<evidence type="ECO:0000256" key="7">
    <source>
        <dbReference type="SAM" id="Phobius"/>
    </source>
</evidence>
<feature type="transmembrane region" description="Helical" evidence="7">
    <location>
        <begin position="231"/>
        <end position="252"/>
    </location>
</feature>
<keyword evidence="3 8" id="KW-0808">Transferase</keyword>
<dbReference type="Pfam" id="PF00953">
    <property type="entry name" value="Glycos_transf_4"/>
    <property type="match status" value="1"/>
</dbReference>
<keyword evidence="4 7" id="KW-0812">Transmembrane</keyword>
<dbReference type="GO" id="GO:0044038">
    <property type="term" value="P:cell wall macromolecule biosynthetic process"/>
    <property type="evidence" value="ECO:0007669"/>
    <property type="project" value="TreeGrafter"/>
</dbReference>
<dbReference type="AlphaFoldDB" id="A0A3B1BWL6"/>
<dbReference type="GO" id="GO:0005886">
    <property type="term" value="C:plasma membrane"/>
    <property type="evidence" value="ECO:0007669"/>
    <property type="project" value="UniProtKB-SubCell"/>
</dbReference>
<feature type="transmembrane region" description="Helical" evidence="7">
    <location>
        <begin position="43"/>
        <end position="61"/>
    </location>
</feature>
<gene>
    <name evidence="8" type="ORF">MNBD_GAMMA25-2453</name>
</gene>
<dbReference type="EC" id="2.7.8.33" evidence="8"/>
<evidence type="ECO:0000256" key="5">
    <source>
        <dbReference type="ARBA" id="ARBA00022989"/>
    </source>
</evidence>
<evidence type="ECO:0000313" key="8">
    <source>
        <dbReference type="EMBL" id="VAX10795.1"/>
    </source>
</evidence>
<feature type="transmembrane region" description="Helical" evidence="7">
    <location>
        <begin position="125"/>
        <end position="144"/>
    </location>
</feature>
<organism evidence="8">
    <name type="scientific">hydrothermal vent metagenome</name>
    <dbReference type="NCBI Taxonomy" id="652676"/>
    <lineage>
        <taxon>unclassified sequences</taxon>
        <taxon>metagenomes</taxon>
        <taxon>ecological metagenomes</taxon>
    </lineage>
</organism>
<dbReference type="GO" id="GO:0071555">
    <property type="term" value="P:cell wall organization"/>
    <property type="evidence" value="ECO:0007669"/>
    <property type="project" value="TreeGrafter"/>
</dbReference>
<comment type="subcellular location">
    <subcellularLocation>
        <location evidence="1">Cell membrane</location>
        <topology evidence="1">Multi-pass membrane protein</topology>
    </subcellularLocation>
</comment>
<feature type="transmembrane region" description="Helical" evidence="7">
    <location>
        <begin position="156"/>
        <end position="174"/>
    </location>
</feature>
<name>A0A3B1BWL6_9ZZZZ</name>
<dbReference type="EMBL" id="UOFY01000054">
    <property type="protein sequence ID" value="VAX10795.1"/>
    <property type="molecule type" value="Genomic_DNA"/>
</dbReference>
<keyword evidence="6 7" id="KW-0472">Membrane</keyword>
<dbReference type="CDD" id="cd06854">
    <property type="entry name" value="GT_WbpL_WbcO_like"/>
    <property type="match status" value="1"/>
</dbReference>
<dbReference type="PANTHER" id="PTHR22926:SF3">
    <property type="entry name" value="UNDECAPRENYL-PHOSPHATE ALPHA-N-ACETYLGLUCOSAMINYL 1-PHOSPHATE TRANSFERASE"/>
    <property type="match status" value="1"/>
</dbReference>
<evidence type="ECO:0000256" key="3">
    <source>
        <dbReference type="ARBA" id="ARBA00022679"/>
    </source>
</evidence>
<sequence>MALLILSGLISFFLVYFLSRESSPLLILDKPNERSLHSKPTSRAGGVGILGGILFSIAVLIHMQAYPADLMSITFGVVLIAAVSLIDDNRGVSVRYRLLVHILAAVVLMSNDFCILNLKIPFFTIELYVWVAYLFTLLLILWSVNLFNFMDGMDGFAGGMAFIGFSTFAALGYFKGVNSFAALAAIIASANAAFLPFNFPPAKIFMGDSGSSVLGFLMAAMIIWADTKNIFPLWVGILVFSPFILDATVTLLKRVVRGEKIWEAHRSHFYQRLVLIGWGHRRTVIVEYIVMLICALFACSTVYFSHDDVELGVFIASILLYLLTYFYLLNYLRRQEIHAKFK</sequence>
<dbReference type="InterPro" id="IPR000715">
    <property type="entry name" value="Glycosyl_transferase_4"/>
</dbReference>
<evidence type="ECO:0000256" key="4">
    <source>
        <dbReference type="ARBA" id="ARBA00022692"/>
    </source>
</evidence>
<proteinExistence type="predicted"/>
<protein>
    <submittedName>
        <fullName evidence="8">Undecaprenyl-phosphate alpha-N-acetylglucosaminyl 1-phosphate transferase</fullName>
        <ecNumber evidence="8">2.7.8.33</ecNumber>
    </submittedName>
</protein>
<dbReference type="GO" id="GO:0009103">
    <property type="term" value="P:lipopolysaccharide biosynthetic process"/>
    <property type="evidence" value="ECO:0007669"/>
    <property type="project" value="TreeGrafter"/>
</dbReference>
<dbReference type="GO" id="GO:0036380">
    <property type="term" value="F:UDP-N-acetylglucosamine-undecaprenyl-phosphate N-acetylglucosaminephosphotransferase activity"/>
    <property type="evidence" value="ECO:0007669"/>
    <property type="project" value="UniProtKB-EC"/>
</dbReference>